<dbReference type="GO" id="GO:0006352">
    <property type="term" value="P:DNA-templated transcription initiation"/>
    <property type="evidence" value="ECO:0007669"/>
    <property type="project" value="InterPro"/>
</dbReference>
<feature type="domain" description="RNA polymerase sigma-70 region 2" evidence="5">
    <location>
        <begin position="21"/>
        <end position="84"/>
    </location>
</feature>
<dbReference type="InterPro" id="IPR014284">
    <property type="entry name" value="RNA_pol_sigma-70_dom"/>
</dbReference>
<comment type="similarity">
    <text evidence="1">Belongs to the sigma-70 factor family. ECF subfamily.</text>
</comment>
<dbReference type="SUPFAM" id="SSF88659">
    <property type="entry name" value="Sigma3 and sigma4 domains of RNA polymerase sigma factors"/>
    <property type="match status" value="1"/>
</dbReference>
<dbReference type="InterPro" id="IPR014327">
    <property type="entry name" value="RNA_pol_sigma70_bacteroid"/>
</dbReference>
<dbReference type="RefSeq" id="WP_176801398.1">
    <property type="nucleotide sequence ID" value="NZ_FNGV01000007.1"/>
</dbReference>
<dbReference type="CDD" id="cd06171">
    <property type="entry name" value="Sigma70_r4"/>
    <property type="match status" value="1"/>
</dbReference>
<evidence type="ECO:0000313" key="8">
    <source>
        <dbReference type="Proteomes" id="UP000199440"/>
    </source>
</evidence>
<dbReference type="GO" id="GO:0016987">
    <property type="term" value="F:sigma factor activity"/>
    <property type="evidence" value="ECO:0007669"/>
    <property type="project" value="UniProtKB-KW"/>
</dbReference>
<evidence type="ECO:0000259" key="6">
    <source>
        <dbReference type="Pfam" id="PF08281"/>
    </source>
</evidence>
<feature type="domain" description="RNA polymerase sigma factor 70 region 4 type 2" evidence="6">
    <location>
        <begin position="116"/>
        <end position="168"/>
    </location>
</feature>
<dbReference type="InterPro" id="IPR013249">
    <property type="entry name" value="RNA_pol_sigma70_r4_t2"/>
</dbReference>
<gene>
    <name evidence="7" type="ORF">SAMN04488514_107132</name>
</gene>
<name>A0A1G9S6G5_9FLAO</name>
<dbReference type="Pfam" id="PF08281">
    <property type="entry name" value="Sigma70_r4_2"/>
    <property type="match status" value="1"/>
</dbReference>
<keyword evidence="4" id="KW-0804">Transcription</keyword>
<dbReference type="GO" id="GO:0003677">
    <property type="term" value="F:DNA binding"/>
    <property type="evidence" value="ECO:0007669"/>
    <property type="project" value="InterPro"/>
</dbReference>
<evidence type="ECO:0000259" key="5">
    <source>
        <dbReference type="Pfam" id="PF04542"/>
    </source>
</evidence>
<dbReference type="Pfam" id="PF04542">
    <property type="entry name" value="Sigma70_r2"/>
    <property type="match status" value="1"/>
</dbReference>
<dbReference type="EMBL" id="FNGV01000007">
    <property type="protein sequence ID" value="SDM31099.1"/>
    <property type="molecule type" value="Genomic_DNA"/>
</dbReference>
<accession>A0A1G9S6G5</accession>
<dbReference type="Gene3D" id="1.10.1740.10">
    <property type="match status" value="1"/>
</dbReference>
<dbReference type="Proteomes" id="UP000199440">
    <property type="component" value="Unassembled WGS sequence"/>
</dbReference>
<evidence type="ECO:0000256" key="1">
    <source>
        <dbReference type="ARBA" id="ARBA00010641"/>
    </source>
</evidence>
<dbReference type="PANTHER" id="PTHR43133:SF46">
    <property type="entry name" value="RNA POLYMERASE SIGMA-70 FACTOR ECF SUBFAMILY"/>
    <property type="match status" value="1"/>
</dbReference>
<keyword evidence="3" id="KW-0731">Sigma factor</keyword>
<dbReference type="Gene3D" id="1.10.10.10">
    <property type="entry name" value="Winged helix-like DNA-binding domain superfamily/Winged helix DNA-binding domain"/>
    <property type="match status" value="1"/>
</dbReference>
<keyword evidence="2" id="KW-0805">Transcription regulation</keyword>
<dbReference type="InterPro" id="IPR007627">
    <property type="entry name" value="RNA_pol_sigma70_r2"/>
</dbReference>
<evidence type="ECO:0000256" key="4">
    <source>
        <dbReference type="ARBA" id="ARBA00023163"/>
    </source>
</evidence>
<dbReference type="PANTHER" id="PTHR43133">
    <property type="entry name" value="RNA POLYMERASE ECF-TYPE SIGMA FACTO"/>
    <property type="match status" value="1"/>
</dbReference>
<protein>
    <submittedName>
        <fullName evidence="7">RNA polymerase sigma-70 factor, ECF subfamily</fullName>
    </submittedName>
</protein>
<dbReference type="InterPro" id="IPR013325">
    <property type="entry name" value="RNA_pol_sigma_r2"/>
</dbReference>
<sequence length="182" mass="21526">MDSKTIFREIQNKNHFVFKRLFEGLYPELVNYANEYLFDKDSSEDVVQEVFVYLWEKSNSINLKTNLKAYLYAMVRNRCLNTLKAIKITDISKILITKASYSPDFFPEEEKHVRHEQIRNVIENLPTKMRAIVMLRFINNYPYKEIARELGVSTNTVKTQLKRAKVRLGELIIYIGLLFSTM</sequence>
<dbReference type="AlphaFoldDB" id="A0A1G9S6G5"/>
<dbReference type="InterPro" id="IPR013324">
    <property type="entry name" value="RNA_pol_sigma_r3/r4-like"/>
</dbReference>
<keyword evidence="8" id="KW-1185">Reference proteome</keyword>
<reference evidence="7 8" key="1">
    <citation type="submission" date="2016-10" db="EMBL/GenBank/DDBJ databases">
        <authorList>
            <person name="de Groot N.N."/>
        </authorList>
    </citation>
    <scope>NUCLEOTIDE SEQUENCE [LARGE SCALE GENOMIC DNA]</scope>
    <source>
        <strain evidence="7 8">DSM 19886</strain>
    </source>
</reference>
<evidence type="ECO:0000256" key="2">
    <source>
        <dbReference type="ARBA" id="ARBA00023015"/>
    </source>
</evidence>
<dbReference type="InterPro" id="IPR036388">
    <property type="entry name" value="WH-like_DNA-bd_sf"/>
</dbReference>
<dbReference type="NCBIfam" id="TIGR02985">
    <property type="entry name" value="Sig70_bacteroi1"/>
    <property type="match status" value="1"/>
</dbReference>
<dbReference type="InterPro" id="IPR039425">
    <property type="entry name" value="RNA_pol_sigma-70-like"/>
</dbReference>
<dbReference type="NCBIfam" id="TIGR02937">
    <property type="entry name" value="sigma70-ECF"/>
    <property type="match status" value="1"/>
</dbReference>
<evidence type="ECO:0000256" key="3">
    <source>
        <dbReference type="ARBA" id="ARBA00023082"/>
    </source>
</evidence>
<proteinExistence type="inferred from homology"/>
<dbReference type="SUPFAM" id="SSF88946">
    <property type="entry name" value="Sigma2 domain of RNA polymerase sigma factors"/>
    <property type="match status" value="1"/>
</dbReference>
<organism evidence="7 8">
    <name type="scientific">Kriegella aquimaris</name>
    <dbReference type="NCBI Taxonomy" id="192904"/>
    <lineage>
        <taxon>Bacteria</taxon>
        <taxon>Pseudomonadati</taxon>
        <taxon>Bacteroidota</taxon>
        <taxon>Flavobacteriia</taxon>
        <taxon>Flavobacteriales</taxon>
        <taxon>Flavobacteriaceae</taxon>
        <taxon>Kriegella</taxon>
    </lineage>
</organism>
<dbReference type="STRING" id="192904.SAMN04488514_107132"/>
<evidence type="ECO:0000313" key="7">
    <source>
        <dbReference type="EMBL" id="SDM31099.1"/>
    </source>
</evidence>